<dbReference type="AlphaFoldDB" id="A0A382TCV0"/>
<organism evidence="1">
    <name type="scientific">marine metagenome</name>
    <dbReference type="NCBI Taxonomy" id="408172"/>
    <lineage>
        <taxon>unclassified sequences</taxon>
        <taxon>metagenomes</taxon>
        <taxon>ecological metagenomes</taxon>
    </lineage>
</organism>
<accession>A0A382TCV0</accession>
<protein>
    <submittedName>
        <fullName evidence="1">Uncharacterized protein</fullName>
    </submittedName>
</protein>
<name>A0A382TCV0_9ZZZZ</name>
<sequence>MDISETQLRKSTINANKIVRSALSSIIDYSKIKPGEKVVLSCLLKINGKETMTKASFLIPKRRGETSPEPRMWPYHLNSHVEPGTRLWFYVKYGKLEVSDTGPR</sequence>
<evidence type="ECO:0000313" key="1">
    <source>
        <dbReference type="EMBL" id="SVD19211.1"/>
    </source>
</evidence>
<proteinExistence type="predicted"/>
<gene>
    <name evidence="1" type="ORF">METZ01_LOCUS372065</name>
</gene>
<reference evidence="1" key="1">
    <citation type="submission" date="2018-05" db="EMBL/GenBank/DDBJ databases">
        <authorList>
            <person name="Lanie J.A."/>
            <person name="Ng W.-L."/>
            <person name="Kazmierczak K.M."/>
            <person name="Andrzejewski T.M."/>
            <person name="Davidsen T.M."/>
            <person name="Wayne K.J."/>
            <person name="Tettelin H."/>
            <person name="Glass J.I."/>
            <person name="Rusch D."/>
            <person name="Podicherti R."/>
            <person name="Tsui H.-C.T."/>
            <person name="Winkler M.E."/>
        </authorList>
    </citation>
    <scope>NUCLEOTIDE SEQUENCE</scope>
</reference>
<dbReference type="EMBL" id="UINC01135202">
    <property type="protein sequence ID" value="SVD19211.1"/>
    <property type="molecule type" value="Genomic_DNA"/>
</dbReference>